<dbReference type="Gene3D" id="1.10.443.10">
    <property type="entry name" value="Intergrase catalytic core"/>
    <property type="match status" value="1"/>
</dbReference>
<evidence type="ECO:0000313" key="2">
    <source>
        <dbReference type="EMBL" id="KDQ49856.1"/>
    </source>
</evidence>
<dbReference type="EMBL" id="KL197771">
    <property type="protein sequence ID" value="KDQ49856.1"/>
    <property type="molecule type" value="Genomic_DNA"/>
</dbReference>
<gene>
    <name evidence="2" type="ORF">JAAARDRAFT_142795</name>
</gene>
<dbReference type="OrthoDB" id="3163890at2759"/>
<sequence>HKPWLCPVRALSKWICLNKGNLRGFVFRKKMSPMRFSDDWRLAMSPESFMHCFRANLNDVAVDPRPFGTHSFRRGGTQYLVLVLRWPIRDVCSWGGWADSTNNQSTIFKYIFSWTDAPTVQREDYFNPNREKASPCGGCGRTCHCA</sequence>
<evidence type="ECO:0000256" key="1">
    <source>
        <dbReference type="ARBA" id="ARBA00023172"/>
    </source>
</evidence>
<dbReference type="SUPFAM" id="SSF56349">
    <property type="entry name" value="DNA breaking-rejoining enzymes"/>
    <property type="match status" value="1"/>
</dbReference>
<dbReference type="InterPro" id="IPR013762">
    <property type="entry name" value="Integrase-like_cat_sf"/>
</dbReference>
<dbReference type="InParanoid" id="A0A067PHC0"/>
<reference evidence="3" key="1">
    <citation type="journal article" date="2014" name="Proc. Natl. Acad. Sci. U.S.A.">
        <title>Extensive sampling of basidiomycete genomes demonstrates inadequacy of the white-rot/brown-rot paradigm for wood decay fungi.</title>
        <authorList>
            <person name="Riley R."/>
            <person name="Salamov A.A."/>
            <person name="Brown D.W."/>
            <person name="Nagy L.G."/>
            <person name="Floudas D."/>
            <person name="Held B.W."/>
            <person name="Levasseur A."/>
            <person name="Lombard V."/>
            <person name="Morin E."/>
            <person name="Otillar R."/>
            <person name="Lindquist E.A."/>
            <person name="Sun H."/>
            <person name="LaButti K.M."/>
            <person name="Schmutz J."/>
            <person name="Jabbour D."/>
            <person name="Luo H."/>
            <person name="Baker S.E."/>
            <person name="Pisabarro A.G."/>
            <person name="Walton J.D."/>
            <person name="Blanchette R.A."/>
            <person name="Henrissat B."/>
            <person name="Martin F."/>
            <person name="Cullen D."/>
            <person name="Hibbett D.S."/>
            <person name="Grigoriev I.V."/>
        </authorList>
    </citation>
    <scope>NUCLEOTIDE SEQUENCE [LARGE SCALE GENOMIC DNA]</scope>
    <source>
        <strain evidence="3">MUCL 33604</strain>
    </source>
</reference>
<protein>
    <recommendedName>
        <fullName evidence="4">Tyr recombinase domain-containing protein</fullName>
    </recommendedName>
</protein>
<keyword evidence="1" id="KW-0233">DNA recombination</keyword>
<proteinExistence type="predicted"/>
<evidence type="ECO:0000313" key="3">
    <source>
        <dbReference type="Proteomes" id="UP000027265"/>
    </source>
</evidence>
<evidence type="ECO:0008006" key="4">
    <source>
        <dbReference type="Google" id="ProtNLM"/>
    </source>
</evidence>
<accession>A0A067PHC0</accession>
<name>A0A067PHC0_9AGAM</name>
<dbReference type="GO" id="GO:0006310">
    <property type="term" value="P:DNA recombination"/>
    <property type="evidence" value="ECO:0007669"/>
    <property type="project" value="UniProtKB-KW"/>
</dbReference>
<dbReference type="Proteomes" id="UP000027265">
    <property type="component" value="Unassembled WGS sequence"/>
</dbReference>
<dbReference type="GO" id="GO:0003677">
    <property type="term" value="F:DNA binding"/>
    <property type="evidence" value="ECO:0007669"/>
    <property type="project" value="InterPro"/>
</dbReference>
<dbReference type="AlphaFoldDB" id="A0A067PHC0"/>
<keyword evidence="3" id="KW-1185">Reference proteome</keyword>
<dbReference type="GO" id="GO:0015074">
    <property type="term" value="P:DNA integration"/>
    <property type="evidence" value="ECO:0007669"/>
    <property type="project" value="InterPro"/>
</dbReference>
<feature type="non-terminal residue" evidence="2">
    <location>
        <position position="1"/>
    </location>
</feature>
<dbReference type="InterPro" id="IPR011010">
    <property type="entry name" value="DNA_brk_join_enz"/>
</dbReference>
<dbReference type="HOGENOM" id="CLU_1578635_0_0_1"/>
<organism evidence="2 3">
    <name type="scientific">Jaapia argillacea MUCL 33604</name>
    <dbReference type="NCBI Taxonomy" id="933084"/>
    <lineage>
        <taxon>Eukaryota</taxon>
        <taxon>Fungi</taxon>
        <taxon>Dikarya</taxon>
        <taxon>Basidiomycota</taxon>
        <taxon>Agaricomycotina</taxon>
        <taxon>Agaricomycetes</taxon>
        <taxon>Agaricomycetidae</taxon>
        <taxon>Jaapiales</taxon>
        <taxon>Jaapiaceae</taxon>
        <taxon>Jaapia</taxon>
    </lineage>
</organism>